<keyword evidence="1" id="KW-0472">Membrane</keyword>
<evidence type="ECO:0000256" key="1">
    <source>
        <dbReference type="SAM" id="Phobius"/>
    </source>
</evidence>
<organism evidence="2 3">
    <name type="scientific">Sphingomonas crocodyli</name>
    <dbReference type="NCBI Taxonomy" id="1979270"/>
    <lineage>
        <taxon>Bacteria</taxon>
        <taxon>Pseudomonadati</taxon>
        <taxon>Pseudomonadota</taxon>
        <taxon>Alphaproteobacteria</taxon>
        <taxon>Sphingomonadales</taxon>
        <taxon>Sphingomonadaceae</taxon>
        <taxon>Sphingomonas</taxon>
    </lineage>
</organism>
<dbReference type="Proteomes" id="UP000282971">
    <property type="component" value="Unassembled WGS sequence"/>
</dbReference>
<keyword evidence="1" id="KW-0812">Transmembrane</keyword>
<reference evidence="2 3" key="1">
    <citation type="submission" date="2019-01" db="EMBL/GenBank/DDBJ databases">
        <authorList>
            <person name="Chen W.-M."/>
        </authorList>
    </citation>
    <scope>NUCLEOTIDE SEQUENCE [LARGE SCALE GENOMIC DNA]</scope>
    <source>
        <strain evidence="2 3">CCP-7</strain>
    </source>
</reference>
<feature type="transmembrane region" description="Helical" evidence="1">
    <location>
        <begin position="59"/>
        <end position="77"/>
    </location>
</feature>
<keyword evidence="1" id="KW-1133">Transmembrane helix</keyword>
<name>A0A437M9U5_9SPHN</name>
<gene>
    <name evidence="2" type="ORF">EOD43_11350</name>
</gene>
<comment type="caution">
    <text evidence="2">The sequence shown here is derived from an EMBL/GenBank/DDBJ whole genome shotgun (WGS) entry which is preliminary data.</text>
</comment>
<sequence length="86" mass="8949">MGAIGWIWAWAMLLAAVRAHIAHSLPQTLVWAIAASGIVALPILWSKKDGIFGDWAPSGIVRAGLSITILLAGGMAYPQAAMGLIA</sequence>
<keyword evidence="3" id="KW-1185">Reference proteome</keyword>
<dbReference type="AlphaFoldDB" id="A0A437M9U5"/>
<proteinExistence type="predicted"/>
<protein>
    <submittedName>
        <fullName evidence="2">Uncharacterized protein</fullName>
    </submittedName>
</protein>
<dbReference type="EMBL" id="SACN01000001">
    <property type="protein sequence ID" value="RVT94403.1"/>
    <property type="molecule type" value="Genomic_DNA"/>
</dbReference>
<evidence type="ECO:0000313" key="3">
    <source>
        <dbReference type="Proteomes" id="UP000282971"/>
    </source>
</evidence>
<evidence type="ECO:0000313" key="2">
    <source>
        <dbReference type="EMBL" id="RVT94403.1"/>
    </source>
</evidence>
<dbReference type="RefSeq" id="WP_127743867.1">
    <property type="nucleotide sequence ID" value="NZ_SACN01000001.1"/>
</dbReference>
<accession>A0A437M9U5</accession>
<feature type="transmembrane region" description="Helical" evidence="1">
    <location>
        <begin position="29"/>
        <end position="47"/>
    </location>
</feature>
<dbReference type="OrthoDB" id="7570287at2"/>